<feature type="compositionally biased region" description="Low complexity" evidence="1">
    <location>
        <begin position="72"/>
        <end position="84"/>
    </location>
</feature>
<organism evidence="2 3">
    <name type="scientific">Vespula maculifrons</name>
    <name type="common">Eastern yellow jacket</name>
    <name type="synonym">Wasp</name>
    <dbReference type="NCBI Taxonomy" id="7453"/>
    <lineage>
        <taxon>Eukaryota</taxon>
        <taxon>Metazoa</taxon>
        <taxon>Ecdysozoa</taxon>
        <taxon>Arthropoda</taxon>
        <taxon>Hexapoda</taxon>
        <taxon>Insecta</taxon>
        <taxon>Pterygota</taxon>
        <taxon>Neoptera</taxon>
        <taxon>Endopterygota</taxon>
        <taxon>Hymenoptera</taxon>
        <taxon>Apocrita</taxon>
        <taxon>Aculeata</taxon>
        <taxon>Vespoidea</taxon>
        <taxon>Vespidae</taxon>
        <taxon>Vespinae</taxon>
        <taxon>Vespula</taxon>
    </lineage>
</organism>
<evidence type="ECO:0000256" key="1">
    <source>
        <dbReference type="SAM" id="MobiDB-lite"/>
    </source>
</evidence>
<comment type="caution">
    <text evidence="2">The sequence shown here is derived from an EMBL/GenBank/DDBJ whole genome shotgun (WGS) entry which is preliminary data.</text>
</comment>
<proteinExistence type="predicted"/>
<feature type="region of interest" description="Disordered" evidence="1">
    <location>
        <begin position="33"/>
        <end position="94"/>
    </location>
</feature>
<protein>
    <submittedName>
        <fullName evidence="2">Uncharacterized protein</fullName>
    </submittedName>
</protein>
<dbReference type="EMBL" id="JAYRBN010000032">
    <property type="protein sequence ID" value="KAL2748342.1"/>
    <property type="molecule type" value="Genomic_DNA"/>
</dbReference>
<evidence type="ECO:0000313" key="2">
    <source>
        <dbReference type="EMBL" id="KAL2748342.1"/>
    </source>
</evidence>
<sequence>MRGMIVPNKGTRWLEITRVKDKDRVVLVVSFTQSNSTQERDVGGYCRGGSFGGGNGEGGGSSGGSGGGSRDGGSSSVRDGASSSQRRRKSFPLTLGLELEGGTRGLEELELGGWLYVRRRSLANSNAEHVPVRRA</sequence>
<evidence type="ECO:0000313" key="3">
    <source>
        <dbReference type="Proteomes" id="UP001607303"/>
    </source>
</evidence>
<dbReference type="AlphaFoldDB" id="A0ABD2CTD3"/>
<name>A0ABD2CTD3_VESMC</name>
<gene>
    <name evidence="2" type="ORF">V1477_003627</name>
</gene>
<keyword evidence="3" id="KW-1185">Reference proteome</keyword>
<reference evidence="2 3" key="1">
    <citation type="journal article" date="2024" name="Ann. Entomol. Soc. Am.">
        <title>Genomic analyses of the southern and eastern yellowjacket wasps (Hymenoptera: Vespidae) reveal evolutionary signatures of social life.</title>
        <authorList>
            <person name="Catto M.A."/>
            <person name="Caine P.B."/>
            <person name="Orr S.E."/>
            <person name="Hunt B.G."/>
            <person name="Goodisman M.A.D."/>
        </authorList>
    </citation>
    <scope>NUCLEOTIDE SEQUENCE [LARGE SCALE GENOMIC DNA]</scope>
    <source>
        <strain evidence="2">232</strain>
        <tissue evidence="2">Head and thorax</tissue>
    </source>
</reference>
<dbReference type="Proteomes" id="UP001607303">
    <property type="component" value="Unassembled WGS sequence"/>
</dbReference>
<accession>A0ABD2CTD3</accession>
<feature type="compositionally biased region" description="Gly residues" evidence="1">
    <location>
        <begin position="45"/>
        <end position="71"/>
    </location>
</feature>